<protein>
    <recommendedName>
        <fullName evidence="5">Pentatricopeptide repeat-containing protein</fullName>
    </recommendedName>
</protein>
<evidence type="ECO:0000256" key="2">
    <source>
        <dbReference type="PROSITE-ProRule" id="PRU00708"/>
    </source>
</evidence>
<dbReference type="InterPro" id="IPR002885">
    <property type="entry name" value="PPR_rpt"/>
</dbReference>
<proteinExistence type="predicted"/>
<dbReference type="InterPro" id="IPR011990">
    <property type="entry name" value="TPR-like_helical_dom_sf"/>
</dbReference>
<gene>
    <name evidence="3" type="ORF">B0H15DRAFT_942815</name>
</gene>
<reference evidence="3" key="1">
    <citation type="submission" date="2023-03" db="EMBL/GenBank/DDBJ databases">
        <title>Massive genome expansion in bonnet fungi (Mycena s.s.) driven by repeated elements and novel gene families across ecological guilds.</title>
        <authorList>
            <consortium name="Lawrence Berkeley National Laboratory"/>
            <person name="Harder C.B."/>
            <person name="Miyauchi S."/>
            <person name="Viragh M."/>
            <person name="Kuo A."/>
            <person name="Thoen E."/>
            <person name="Andreopoulos B."/>
            <person name="Lu D."/>
            <person name="Skrede I."/>
            <person name="Drula E."/>
            <person name="Henrissat B."/>
            <person name="Morin E."/>
            <person name="Kohler A."/>
            <person name="Barry K."/>
            <person name="LaButti K."/>
            <person name="Morin E."/>
            <person name="Salamov A."/>
            <person name="Lipzen A."/>
            <person name="Mereny Z."/>
            <person name="Hegedus B."/>
            <person name="Baldrian P."/>
            <person name="Stursova M."/>
            <person name="Weitz H."/>
            <person name="Taylor A."/>
            <person name="Grigoriev I.V."/>
            <person name="Nagy L.G."/>
            <person name="Martin F."/>
            <person name="Kauserud H."/>
        </authorList>
    </citation>
    <scope>NUCLEOTIDE SEQUENCE</scope>
    <source>
        <strain evidence="3">CBHHK173m</strain>
    </source>
</reference>
<evidence type="ECO:0000256" key="1">
    <source>
        <dbReference type="ARBA" id="ARBA00022737"/>
    </source>
</evidence>
<keyword evidence="4" id="KW-1185">Reference proteome</keyword>
<feature type="repeat" description="PPR" evidence="2">
    <location>
        <begin position="687"/>
        <end position="722"/>
    </location>
</feature>
<dbReference type="PROSITE" id="PS51375">
    <property type="entry name" value="PPR"/>
    <property type="match status" value="1"/>
</dbReference>
<comment type="caution">
    <text evidence="3">The sequence shown here is derived from an EMBL/GenBank/DDBJ whole genome shotgun (WGS) entry which is preliminary data.</text>
</comment>
<dbReference type="Proteomes" id="UP001222325">
    <property type="component" value="Unassembled WGS sequence"/>
</dbReference>
<accession>A0AAD6UJG1</accession>
<dbReference type="EMBL" id="JARJCN010000002">
    <property type="protein sequence ID" value="KAJ7103349.1"/>
    <property type="molecule type" value="Genomic_DNA"/>
</dbReference>
<evidence type="ECO:0000313" key="4">
    <source>
        <dbReference type="Proteomes" id="UP001222325"/>
    </source>
</evidence>
<dbReference type="Pfam" id="PF01535">
    <property type="entry name" value="PPR"/>
    <property type="match status" value="1"/>
</dbReference>
<sequence>MSWRIGLVRAARLSHIPPPRLAPNFFVRASHDESTSTQLEQFLRPLRYPDEPNTVRRHYLPFVAELERLKAEPSPPPLPPLLTREQLITILDLLATSGRPGDLACIRSMFSHLPEHFNVAITPDLHTIVIAALMRQGYVPIAQEWIGRISELPPHVAPTHDHFHTFLKGCPQHMFPVFMRDVVIQKMRQAGVRPNNETFSILIRCIVNNARHAKTVLKPETFSTILADMKMLRLAADPSLLSLISEYYIEHGFQSYADDMRKIYYSCFPDISTPEEEQMNAWRKQLGDASRNSGVGHSLDVFRGLAAVGCPASPETFRAILGSSRNIRDLHEVEQGLGLKAGASEYAVLVNNSVRTKHVDDGLKAYEAAKKSGVRPVAGLVAPLIRSLCAKDRKPLDVLNTHLDTALALYSDVDEAFPVAATDSPDTAANSHSEHANGPDLDIYTSLFRGLSHSSNIKTAYPIAKALFLDMKARSIKVTTAINISYIILEMRICETLEEAFKCYRKRRAALSENGYLAVLHAFSRMSLSMGHPDSLELYFQIVADMRLAGFRMSDSVYTDVLKQFAEIAGLRLNQWREGKEYTRDPLTPMPPDVYGDLGPAVQQVHNLMSLDPTVTPDRDVWNQLIDTYQRIGLFAEAYRVWEKLYLSGKYRPVGVSIIFDACGFAGQYEVAKKIADTLITDGYVFNAHNWNSYIECLCRLNRISEALRVLCQGMGSVGQPVKHDLSTLTILLKFAESRIQTNIILQRVRRFLPDLWEEFLKNKHSPP</sequence>
<evidence type="ECO:0008006" key="5">
    <source>
        <dbReference type="Google" id="ProtNLM"/>
    </source>
</evidence>
<organism evidence="3 4">
    <name type="scientific">Mycena belliarum</name>
    <dbReference type="NCBI Taxonomy" id="1033014"/>
    <lineage>
        <taxon>Eukaryota</taxon>
        <taxon>Fungi</taxon>
        <taxon>Dikarya</taxon>
        <taxon>Basidiomycota</taxon>
        <taxon>Agaricomycotina</taxon>
        <taxon>Agaricomycetes</taxon>
        <taxon>Agaricomycetidae</taxon>
        <taxon>Agaricales</taxon>
        <taxon>Marasmiineae</taxon>
        <taxon>Mycenaceae</taxon>
        <taxon>Mycena</taxon>
    </lineage>
</organism>
<name>A0AAD6UJG1_9AGAR</name>
<keyword evidence="1" id="KW-0677">Repeat</keyword>
<dbReference type="Gene3D" id="1.25.40.10">
    <property type="entry name" value="Tetratricopeptide repeat domain"/>
    <property type="match status" value="3"/>
</dbReference>
<dbReference type="PANTHER" id="PTHR47932">
    <property type="entry name" value="ATPASE EXPRESSION PROTEIN 3"/>
    <property type="match status" value="1"/>
</dbReference>
<dbReference type="AlphaFoldDB" id="A0AAD6UJG1"/>
<evidence type="ECO:0000313" key="3">
    <source>
        <dbReference type="EMBL" id="KAJ7103349.1"/>
    </source>
</evidence>
<dbReference type="PANTHER" id="PTHR47932:SF44">
    <property type="entry name" value="MIOREX COMPLEX COMPONENT 1"/>
    <property type="match status" value="1"/>
</dbReference>